<accession>A0A2R3Z647</accession>
<dbReference type="Proteomes" id="UP000241507">
    <property type="component" value="Chromosome"/>
</dbReference>
<sequence length="420" mass="49056">MQEDFLSYIWKFRKFDFLNARTSDGRVLEIINPGMENVDSGPDFFSAQLRIGEQLWAGNVEIHIKSSDWYFHGHETDPAYDNVILHVVWEDDAEIFRRDNSVIPSISLKSYTPAKTFKNFQHLLEVPHLQLNCEEDLSTITALAKEHWLESLYFERLESKSEAIFKLLEKTGNDWEEVLFQSLSRSFGLKVNAEAFESIARSIEFKIFRKIKDQQSKEAILLGQAQLFSGEDKYAKELEEIYEFLKMKYSLKPSEILPKFFRLRPDNFPTLRLTQLAAVYSEKPGLFNALTNCQNLFDFYELFKTGPSEYWKTHYNFGTQHPPRNKKLSKSFINLLLINCVIPILYCYYKYLGEDRNDFLFDLISAIPAEENSVVSIFKKLNSSMGKNAMQSQALLQLKNNYCDQNRCLKCEWGAQILQK</sequence>
<dbReference type="RefSeq" id="WP_107012511.1">
    <property type="nucleotide sequence ID" value="NZ_CP028136.1"/>
</dbReference>
<organism evidence="1 2">
    <name type="scientific">Christiangramia fulva</name>
    <dbReference type="NCBI Taxonomy" id="2126553"/>
    <lineage>
        <taxon>Bacteria</taxon>
        <taxon>Pseudomonadati</taxon>
        <taxon>Bacteroidota</taxon>
        <taxon>Flavobacteriia</taxon>
        <taxon>Flavobacteriales</taxon>
        <taxon>Flavobacteriaceae</taxon>
        <taxon>Christiangramia</taxon>
    </lineage>
</organism>
<proteinExistence type="predicted"/>
<dbReference type="OrthoDB" id="1005072at2"/>
<dbReference type="InterPro" id="IPR021272">
    <property type="entry name" value="DUF2851"/>
</dbReference>
<protein>
    <submittedName>
        <fullName evidence="1">DUF2851 domain-containing protein</fullName>
    </submittedName>
</protein>
<dbReference type="KEGG" id="grs:C7S20_10980"/>
<gene>
    <name evidence="1" type="ORF">C7S20_10980</name>
</gene>
<evidence type="ECO:0000313" key="1">
    <source>
        <dbReference type="EMBL" id="AVR45735.1"/>
    </source>
</evidence>
<name>A0A2R3Z647_9FLAO</name>
<reference evidence="2" key="1">
    <citation type="submission" date="2018-03" db="EMBL/GenBank/DDBJ databases">
        <title>Gramella fulva sp. nov., isolated from a dry surface of tidal flat.</title>
        <authorList>
            <person name="Hwang S.H."/>
            <person name="Hwang W.M."/>
            <person name="Kang K."/>
            <person name="Ahn T.-Y."/>
        </authorList>
    </citation>
    <scope>NUCLEOTIDE SEQUENCE [LARGE SCALE GENOMIC DNA]</scope>
    <source>
        <strain evidence="2">SH35</strain>
    </source>
</reference>
<dbReference type="Pfam" id="PF11013">
    <property type="entry name" value="DUF2851"/>
    <property type="match status" value="1"/>
</dbReference>
<dbReference type="EMBL" id="CP028136">
    <property type="protein sequence ID" value="AVR45735.1"/>
    <property type="molecule type" value="Genomic_DNA"/>
</dbReference>
<evidence type="ECO:0000313" key="2">
    <source>
        <dbReference type="Proteomes" id="UP000241507"/>
    </source>
</evidence>
<keyword evidence="2" id="KW-1185">Reference proteome</keyword>
<dbReference type="AlphaFoldDB" id="A0A2R3Z647"/>